<feature type="transmembrane region" description="Helical" evidence="8">
    <location>
        <begin position="155"/>
        <end position="186"/>
    </location>
</feature>
<dbReference type="PANTHER" id="PTHR33908:SF11">
    <property type="entry name" value="MEMBRANE PROTEIN"/>
    <property type="match status" value="1"/>
</dbReference>
<reference evidence="10" key="1">
    <citation type="submission" date="2023-05" db="EMBL/GenBank/DDBJ databases">
        <title>Whole genome sequence of Commensalibacter sp.</title>
        <authorList>
            <person name="Charoenyingcharoen P."/>
            <person name="Yukphan P."/>
        </authorList>
    </citation>
    <scope>NUCLEOTIDE SEQUENCE</scope>
    <source>
        <strain evidence="10">TBRC 16381</strain>
    </source>
</reference>
<evidence type="ECO:0000256" key="7">
    <source>
        <dbReference type="ARBA" id="ARBA00023136"/>
    </source>
</evidence>
<keyword evidence="4" id="KW-0808">Transferase</keyword>
<evidence type="ECO:0000256" key="2">
    <source>
        <dbReference type="ARBA" id="ARBA00022475"/>
    </source>
</evidence>
<keyword evidence="2" id="KW-1003">Cell membrane</keyword>
<evidence type="ECO:0000256" key="1">
    <source>
        <dbReference type="ARBA" id="ARBA00004651"/>
    </source>
</evidence>
<dbReference type="InterPro" id="IPR050297">
    <property type="entry name" value="LipidA_mod_glycosyltrf_83"/>
</dbReference>
<evidence type="ECO:0000256" key="3">
    <source>
        <dbReference type="ARBA" id="ARBA00022676"/>
    </source>
</evidence>
<feature type="transmembrane region" description="Helical" evidence="8">
    <location>
        <begin position="283"/>
        <end position="301"/>
    </location>
</feature>
<feature type="transmembrane region" description="Helical" evidence="8">
    <location>
        <begin position="107"/>
        <end position="126"/>
    </location>
</feature>
<keyword evidence="7 8" id="KW-0472">Membrane</keyword>
<dbReference type="Pfam" id="PF13231">
    <property type="entry name" value="PMT_2"/>
    <property type="match status" value="1"/>
</dbReference>
<feature type="transmembrane region" description="Helical" evidence="8">
    <location>
        <begin position="252"/>
        <end position="271"/>
    </location>
</feature>
<evidence type="ECO:0000256" key="4">
    <source>
        <dbReference type="ARBA" id="ARBA00022679"/>
    </source>
</evidence>
<dbReference type="EMBL" id="JASBAO010000001">
    <property type="protein sequence ID" value="MDI2090733.1"/>
    <property type="molecule type" value="Genomic_DNA"/>
</dbReference>
<comment type="subcellular location">
    <subcellularLocation>
        <location evidence="1">Cell membrane</location>
        <topology evidence="1">Multi-pass membrane protein</topology>
    </subcellularLocation>
</comment>
<feature type="transmembrane region" description="Helical" evidence="8">
    <location>
        <begin position="74"/>
        <end position="95"/>
    </location>
</feature>
<dbReference type="RefSeq" id="WP_281447856.1">
    <property type="nucleotide sequence ID" value="NZ_JASBAO010000001.1"/>
</dbReference>
<proteinExistence type="predicted"/>
<feature type="domain" description="Glycosyltransferase RgtA/B/C/D-like" evidence="9">
    <location>
        <begin position="49"/>
        <end position="216"/>
    </location>
</feature>
<evidence type="ECO:0000256" key="6">
    <source>
        <dbReference type="ARBA" id="ARBA00022989"/>
    </source>
</evidence>
<accession>A0ABT6Q0U4</accession>
<evidence type="ECO:0000313" key="10">
    <source>
        <dbReference type="EMBL" id="MDI2090733.1"/>
    </source>
</evidence>
<keyword evidence="3" id="KW-0328">Glycosyltransferase</keyword>
<feature type="transmembrane region" description="Helical" evidence="8">
    <location>
        <begin position="198"/>
        <end position="218"/>
    </location>
</feature>
<dbReference type="PANTHER" id="PTHR33908">
    <property type="entry name" value="MANNOSYLTRANSFERASE YKCB-RELATED"/>
    <property type="match status" value="1"/>
</dbReference>
<dbReference type="Proteomes" id="UP001431634">
    <property type="component" value="Unassembled WGS sequence"/>
</dbReference>
<protein>
    <submittedName>
        <fullName evidence="10">Glycosyltransferase family 39 protein</fullName>
    </submittedName>
</protein>
<gene>
    <name evidence="10" type="ORF">QJV27_04925</name>
</gene>
<sequence length="488" mass="55384">MKNSPFFWMCMGLMAITIVRVAIAANIPLSPDEAYYWIWSQRLDYSFYDHPPMVALWIKAGCFLWGNTALGIRFFGAVAALLGSIFIYFATFDFSGSLLNQQSKKNAIYAVLALNATLAVGVGSVTMTPDTPLLFFICMFLWACGRLLRTQIPQWWWMIGVSVGLGLLSKYTMLLPVMGLGIWCFLTPQGRSYLKSKELWGGAVVSCLVFSPVIFWNAHHQWISFLKQGGRAGDWRPVRAVQFLSELLGGQIGLSTPVLFICFCLGFAYLTRNVLKTRDQKSLLLWLMVFIPICIFVQHAIGDRVQANWVGILYPFLAIIVAVYSHKFLKVGIIVGFLLVIPIYVQAAFALFPVPPKLDITLKRLGGWQNFSQTLNRQVPSDQSIFTDEYGLGAEMAFYIPKRHIISVDQRWKYFKKNDDSNEQKGYGCLVRTQRRKDQPSSAYFKDIQKVGEIKRLRNNQTAEVYTLYKVRLINNIGQDTMLLPSAQ</sequence>
<keyword evidence="5 8" id="KW-0812">Transmembrane</keyword>
<evidence type="ECO:0000313" key="11">
    <source>
        <dbReference type="Proteomes" id="UP001431634"/>
    </source>
</evidence>
<feature type="transmembrane region" description="Helical" evidence="8">
    <location>
        <begin position="331"/>
        <end position="352"/>
    </location>
</feature>
<organism evidence="10 11">
    <name type="scientific">Commensalibacter oyaizuii</name>
    <dbReference type="NCBI Taxonomy" id="3043873"/>
    <lineage>
        <taxon>Bacteria</taxon>
        <taxon>Pseudomonadati</taxon>
        <taxon>Pseudomonadota</taxon>
        <taxon>Alphaproteobacteria</taxon>
        <taxon>Acetobacterales</taxon>
        <taxon>Acetobacteraceae</taxon>
    </lineage>
</organism>
<feature type="transmembrane region" description="Helical" evidence="8">
    <location>
        <begin position="133"/>
        <end position="149"/>
    </location>
</feature>
<comment type="caution">
    <text evidence="10">The sequence shown here is derived from an EMBL/GenBank/DDBJ whole genome shotgun (WGS) entry which is preliminary data.</text>
</comment>
<feature type="transmembrane region" description="Helical" evidence="8">
    <location>
        <begin position="307"/>
        <end position="324"/>
    </location>
</feature>
<evidence type="ECO:0000256" key="5">
    <source>
        <dbReference type="ARBA" id="ARBA00022692"/>
    </source>
</evidence>
<keyword evidence="11" id="KW-1185">Reference proteome</keyword>
<evidence type="ECO:0000259" key="9">
    <source>
        <dbReference type="Pfam" id="PF13231"/>
    </source>
</evidence>
<evidence type="ECO:0000256" key="8">
    <source>
        <dbReference type="SAM" id="Phobius"/>
    </source>
</evidence>
<dbReference type="InterPro" id="IPR038731">
    <property type="entry name" value="RgtA/B/C-like"/>
</dbReference>
<keyword evidence="6 8" id="KW-1133">Transmembrane helix</keyword>
<name>A0ABT6Q0U4_9PROT</name>